<feature type="domain" description="Calcineurin-like phosphoesterase" evidence="3">
    <location>
        <begin position="28"/>
        <end position="245"/>
    </location>
</feature>
<evidence type="ECO:0000256" key="1">
    <source>
        <dbReference type="ARBA" id="ARBA00022729"/>
    </source>
</evidence>
<dbReference type="InterPro" id="IPR036907">
    <property type="entry name" value="5'-Nucleotdase_C_sf"/>
</dbReference>
<gene>
    <name evidence="5" type="ORF">EDC17_100434</name>
</gene>
<dbReference type="InterPro" id="IPR006179">
    <property type="entry name" value="5_nucleotidase/apyrase"/>
</dbReference>
<accession>A0A4R3W0Z2</accession>
<dbReference type="GO" id="GO:0009166">
    <property type="term" value="P:nucleotide catabolic process"/>
    <property type="evidence" value="ECO:0007669"/>
    <property type="project" value="InterPro"/>
</dbReference>
<dbReference type="InterPro" id="IPR029052">
    <property type="entry name" value="Metallo-depent_PP-like"/>
</dbReference>
<proteinExistence type="inferred from homology"/>
<keyword evidence="1" id="KW-0732">Signal</keyword>
<name>A0A4R3W0Z2_9SPHI</name>
<reference evidence="5 6" key="1">
    <citation type="submission" date="2019-03" db="EMBL/GenBank/DDBJ databases">
        <title>Genomic Encyclopedia of Type Strains, Phase IV (KMG-IV): sequencing the most valuable type-strain genomes for metagenomic binning, comparative biology and taxonomic classification.</title>
        <authorList>
            <person name="Goeker M."/>
        </authorList>
    </citation>
    <scope>NUCLEOTIDE SEQUENCE [LARGE SCALE GENOMIC DNA]</scope>
    <source>
        <strain evidence="5 6">DSM 22362</strain>
    </source>
</reference>
<dbReference type="GO" id="GO:0016787">
    <property type="term" value="F:hydrolase activity"/>
    <property type="evidence" value="ECO:0007669"/>
    <property type="project" value="UniProtKB-KW"/>
</dbReference>
<dbReference type="SUPFAM" id="SSF56300">
    <property type="entry name" value="Metallo-dependent phosphatases"/>
    <property type="match status" value="1"/>
</dbReference>
<protein>
    <submittedName>
        <fullName evidence="5">5'-nucleotidase</fullName>
    </submittedName>
</protein>
<dbReference type="Gene3D" id="3.90.780.10">
    <property type="entry name" value="5'-Nucleotidase, C-terminal domain"/>
    <property type="match status" value="1"/>
</dbReference>
<dbReference type="GO" id="GO:0000166">
    <property type="term" value="F:nucleotide binding"/>
    <property type="evidence" value="ECO:0007669"/>
    <property type="project" value="UniProtKB-KW"/>
</dbReference>
<dbReference type="PANTHER" id="PTHR11575">
    <property type="entry name" value="5'-NUCLEOTIDASE-RELATED"/>
    <property type="match status" value="1"/>
</dbReference>
<dbReference type="PRINTS" id="PR01607">
    <property type="entry name" value="APYRASEFAMLY"/>
</dbReference>
<comment type="similarity">
    <text evidence="2">Belongs to the 5'-nucleotidase family.</text>
</comment>
<dbReference type="PANTHER" id="PTHR11575:SF42">
    <property type="entry name" value="SULFUR OXIDATION PROTEIN SOXB"/>
    <property type="match status" value="1"/>
</dbReference>
<evidence type="ECO:0000259" key="4">
    <source>
        <dbReference type="Pfam" id="PF02872"/>
    </source>
</evidence>
<dbReference type="SUPFAM" id="SSF55816">
    <property type="entry name" value="5'-nucleotidase (syn. UDP-sugar hydrolase), C-terminal domain"/>
    <property type="match status" value="1"/>
</dbReference>
<evidence type="ECO:0000259" key="3">
    <source>
        <dbReference type="Pfam" id="PF00149"/>
    </source>
</evidence>
<dbReference type="GO" id="GO:0030288">
    <property type="term" value="C:outer membrane-bounded periplasmic space"/>
    <property type="evidence" value="ECO:0007669"/>
    <property type="project" value="TreeGrafter"/>
</dbReference>
<dbReference type="InterPro" id="IPR008334">
    <property type="entry name" value="5'-Nucleotdase_C"/>
</dbReference>
<dbReference type="Pfam" id="PF00149">
    <property type="entry name" value="Metallophos"/>
    <property type="match status" value="1"/>
</dbReference>
<evidence type="ECO:0000313" key="6">
    <source>
        <dbReference type="Proteomes" id="UP000295197"/>
    </source>
</evidence>
<evidence type="ECO:0000313" key="5">
    <source>
        <dbReference type="EMBL" id="TCV19512.1"/>
    </source>
</evidence>
<dbReference type="Proteomes" id="UP000295197">
    <property type="component" value="Unassembled WGS sequence"/>
</dbReference>
<dbReference type="Gene3D" id="3.60.21.10">
    <property type="match status" value="1"/>
</dbReference>
<organism evidence="5 6">
    <name type="scientific">Sphingobacterium alimentarium</name>
    <dbReference type="NCBI Taxonomy" id="797292"/>
    <lineage>
        <taxon>Bacteria</taxon>
        <taxon>Pseudomonadati</taxon>
        <taxon>Bacteroidota</taxon>
        <taxon>Sphingobacteriia</taxon>
        <taxon>Sphingobacteriales</taxon>
        <taxon>Sphingobacteriaceae</taxon>
        <taxon>Sphingobacterium</taxon>
    </lineage>
</organism>
<dbReference type="AlphaFoldDB" id="A0A4R3W0Z2"/>
<keyword evidence="2" id="KW-0547">Nucleotide-binding</keyword>
<evidence type="ECO:0000256" key="2">
    <source>
        <dbReference type="RuleBase" id="RU362119"/>
    </source>
</evidence>
<dbReference type="InterPro" id="IPR004843">
    <property type="entry name" value="Calcineurin-like_PHP"/>
</dbReference>
<feature type="domain" description="5'-Nucleotidase C-terminal" evidence="4">
    <location>
        <begin position="333"/>
        <end position="465"/>
    </location>
</feature>
<sequence length="535" mass="60962">MIRILYIIFISVLSSSLIMAKSKDTTITILQTADLHAYLNKHNELFVEKGKLKFREAGGLAHIKTLVDGVHKENPNGTIIIDGGDFIQGSGESVLSQGRIFPAIVNEMNYDLMIPGNWEVIYGKQVMMDIMTKYNTSVIVSNMYHEADKSALFPPYWITEKQGLKIGFIAYNDPEIPIRQNPMFSEGILFSEVESNLKSLITHLREGEKVDLLFMVAHIGISKQLMLANNQAVEGVDFIFGNDTHERVREPIKGKYALVLEPGSFGSFVGKLDLKIKNRKIADYRYELVQVNPKKYKADKQMQQIIDSLTDPYRSQMQEVIGYTATPMYRYLVVENPMDNFITDALLWKSGADIAFSNGFRFGVPIVPGKDGKQPITREDLWRMIPVDEKMKIGRVSGQQIWNWLEKELNNVFAKNAQERFGGWLVRFAGMKITFDSSKDMGSRLLTVEIKGQPIDLNKEYSMASCNRTGEPLHVLCRMPNAKDVEIKDFTLHQAIVEYLKEIKVISPRVEGRAIAVDLDRNYFSELPEVNYKFR</sequence>
<keyword evidence="6" id="KW-1185">Reference proteome</keyword>
<dbReference type="Pfam" id="PF02872">
    <property type="entry name" value="5_nucleotid_C"/>
    <property type="match status" value="1"/>
</dbReference>
<dbReference type="EMBL" id="SMBZ01000004">
    <property type="protein sequence ID" value="TCV19512.1"/>
    <property type="molecule type" value="Genomic_DNA"/>
</dbReference>
<keyword evidence="2" id="KW-0378">Hydrolase</keyword>
<dbReference type="RefSeq" id="WP_132776593.1">
    <property type="nucleotide sequence ID" value="NZ_SMBZ01000004.1"/>
</dbReference>
<dbReference type="OrthoDB" id="9775118at2"/>
<comment type="caution">
    <text evidence="5">The sequence shown here is derived from an EMBL/GenBank/DDBJ whole genome shotgun (WGS) entry which is preliminary data.</text>
</comment>